<reference evidence="2" key="1">
    <citation type="submission" date="2005-09" db="EMBL/GenBank/DDBJ databases">
        <authorList>
            <person name="Mural R.J."/>
            <person name="Li P.W."/>
            <person name="Adams M.D."/>
            <person name="Amanatides P.G."/>
            <person name="Baden-Tillson H."/>
            <person name="Barnstead M."/>
            <person name="Chin S.H."/>
            <person name="Dew I."/>
            <person name="Evans C.A."/>
            <person name="Ferriera S."/>
            <person name="Flanigan M."/>
            <person name="Fosler C."/>
            <person name="Glodek A."/>
            <person name="Gu Z."/>
            <person name="Holt R.A."/>
            <person name="Jennings D."/>
            <person name="Kraft C.L."/>
            <person name="Lu F."/>
            <person name="Nguyen T."/>
            <person name="Nusskern D.R."/>
            <person name="Pfannkoch C.M."/>
            <person name="Sitter C."/>
            <person name="Sutton G.G."/>
            <person name="Venter J.C."/>
            <person name="Wang Z."/>
            <person name="Woodage T."/>
            <person name="Zheng X.H."/>
            <person name="Zhong F."/>
        </authorList>
    </citation>
    <scope>NUCLEOTIDE SEQUENCE [LARGE SCALE GENOMIC DNA]</scope>
    <source>
        <strain>BN</strain>
        <strain evidence="2">Sprague-Dawley</strain>
    </source>
</reference>
<proteinExistence type="predicted"/>
<organism evidence="1 2">
    <name type="scientific">Rattus norvegicus</name>
    <name type="common">Rat</name>
    <dbReference type="NCBI Taxonomy" id="10116"/>
    <lineage>
        <taxon>Eukaryota</taxon>
        <taxon>Metazoa</taxon>
        <taxon>Chordata</taxon>
        <taxon>Craniata</taxon>
        <taxon>Vertebrata</taxon>
        <taxon>Euteleostomi</taxon>
        <taxon>Mammalia</taxon>
        <taxon>Eutheria</taxon>
        <taxon>Euarchontoglires</taxon>
        <taxon>Glires</taxon>
        <taxon>Rodentia</taxon>
        <taxon>Myomorpha</taxon>
        <taxon>Muroidea</taxon>
        <taxon>Muridae</taxon>
        <taxon>Murinae</taxon>
        <taxon>Rattus</taxon>
    </lineage>
</organism>
<dbReference type="EMBL" id="CH473975">
    <property type="protein sequence ID" value="EDL95563.1"/>
    <property type="molecule type" value="Genomic_DNA"/>
</dbReference>
<evidence type="ECO:0000313" key="2">
    <source>
        <dbReference type="Proteomes" id="UP000234681"/>
    </source>
</evidence>
<dbReference type="AlphaFoldDB" id="A6J4P0"/>
<evidence type="ECO:0000313" key="1">
    <source>
        <dbReference type="EMBL" id="EDL95563.1"/>
    </source>
</evidence>
<dbReference type="Proteomes" id="UP000234681">
    <property type="component" value="Chromosome 8"/>
</dbReference>
<accession>A6J4P0</accession>
<sequence>MGGCVVLYLGSPRFPHLVPLQWKHIAPHWPHACSAIGTVFRKEISGASGEKVPGLWPHRTVIKHKQEVQLLLQILPSPDALPTVSCQQTKNTSLMSQSSCTLKNY</sequence>
<name>A6J4P0_RAT</name>
<gene>
    <name evidence="1" type="ORF">rCG_58408</name>
</gene>
<protein>
    <submittedName>
        <fullName evidence="1">RCG58408</fullName>
    </submittedName>
</protein>